<accession>A0ABN8RZJ0</accession>
<evidence type="ECO:0000313" key="2">
    <source>
        <dbReference type="Proteomes" id="UP001159427"/>
    </source>
</evidence>
<dbReference type="Proteomes" id="UP001159427">
    <property type="component" value="Unassembled WGS sequence"/>
</dbReference>
<gene>
    <name evidence="1" type="ORF">PEVE_00015325</name>
</gene>
<comment type="caution">
    <text evidence="1">The sequence shown here is derived from an EMBL/GenBank/DDBJ whole genome shotgun (WGS) entry which is preliminary data.</text>
</comment>
<protein>
    <submittedName>
        <fullName evidence="1">Uncharacterized protein</fullName>
    </submittedName>
</protein>
<dbReference type="EMBL" id="CALNXI010002180">
    <property type="protein sequence ID" value="CAH3184225.1"/>
    <property type="molecule type" value="Genomic_DNA"/>
</dbReference>
<organism evidence="1 2">
    <name type="scientific">Porites evermanni</name>
    <dbReference type="NCBI Taxonomy" id="104178"/>
    <lineage>
        <taxon>Eukaryota</taxon>
        <taxon>Metazoa</taxon>
        <taxon>Cnidaria</taxon>
        <taxon>Anthozoa</taxon>
        <taxon>Hexacorallia</taxon>
        <taxon>Scleractinia</taxon>
        <taxon>Fungiina</taxon>
        <taxon>Poritidae</taxon>
        <taxon>Porites</taxon>
    </lineage>
</organism>
<proteinExistence type="predicted"/>
<keyword evidence="2" id="KW-1185">Reference proteome</keyword>
<evidence type="ECO:0000313" key="1">
    <source>
        <dbReference type="EMBL" id="CAH3184225.1"/>
    </source>
</evidence>
<sequence>MLYLQSYFTEKTKLGRTLTQKGSLELVVLHVPVFLVVRKGLCGGRIVHLVGKHAFQLFRLENAVLSGCRN</sequence>
<reference evidence="1 2" key="1">
    <citation type="submission" date="2022-05" db="EMBL/GenBank/DDBJ databases">
        <authorList>
            <consortium name="Genoscope - CEA"/>
            <person name="William W."/>
        </authorList>
    </citation>
    <scope>NUCLEOTIDE SEQUENCE [LARGE SCALE GENOMIC DNA]</scope>
</reference>
<name>A0ABN8RZJ0_9CNID</name>